<evidence type="ECO:0000313" key="1">
    <source>
        <dbReference type="EMBL" id="KAI5671546.1"/>
    </source>
</evidence>
<reference evidence="2" key="1">
    <citation type="journal article" date="2023" name="Nat. Plants">
        <title>Single-cell RNA sequencing provides a high-resolution roadmap for understanding the multicellular compartmentation of specialized metabolism.</title>
        <authorList>
            <person name="Sun S."/>
            <person name="Shen X."/>
            <person name="Li Y."/>
            <person name="Li Y."/>
            <person name="Wang S."/>
            <person name="Li R."/>
            <person name="Zhang H."/>
            <person name="Shen G."/>
            <person name="Guo B."/>
            <person name="Wei J."/>
            <person name="Xu J."/>
            <person name="St-Pierre B."/>
            <person name="Chen S."/>
            <person name="Sun C."/>
        </authorList>
    </citation>
    <scope>NUCLEOTIDE SEQUENCE [LARGE SCALE GENOMIC DNA]</scope>
</reference>
<gene>
    <name evidence="1" type="ORF">M9H77_11910</name>
</gene>
<dbReference type="EMBL" id="CM044703">
    <property type="protein sequence ID" value="KAI5671546.1"/>
    <property type="molecule type" value="Genomic_DNA"/>
</dbReference>
<sequence>MRVYIGNPANRDTRTIGYQPAGEVDDMVIGVLERPLSSPTQFVSFAKKVQTIISSHRVVIPESPYRSVVLVELRWALIDCSVAGHVEDALLPLLIWADEDMQTSDVEERQSHPGGLGTSYTPPRTSSSGYSGSFQAPPPLSTTGSSTTYMPLSYAFSSDSNEHDNEQTDDVMMSRRMM</sequence>
<protein>
    <submittedName>
        <fullName evidence="1">Uncharacterized protein</fullName>
    </submittedName>
</protein>
<accession>A0ACC0BG04</accession>
<organism evidence="1 2">
    <name type="scientific">Catharanthus roseus</name>
    <name type="common">Madagascar periwinkle</name>
    <name type="synonym">Vinca rosea</name>
    <dbReference type="NCBI Taxonomy" id="4058"/>
    <lineage>
        <taxon>Eukaryota</taxon>
        <taxon>Viridiplantae</taxon>
        <taxon>Streptophyta</taxon>
        <taxon>Embryophyta</taxon>
        <taxon>Tracheophyta</taxon>
        <taxon>Spermatophyta</taxon>
        <taxon>Magnoliopsida</taxon>
        <taxon>eudicotyledons</taxon>
        <taxon>Gunneridae</taxon>
        <taxon>Pentapetalae</taxon>
        <taxon>asterids</taxon>
        <taxon>lamiids</taxon>
        <taxon>Gentianales</taxon>
        <taxon>Apocynaceae</taxon>
        <taxon>Rauvolfioideae</taxon>
        <taxon>Vinceae</taxon>
        <taxon>Catharanthinae</taxon>
        <taxon>Catharanthus</taxon>
    </lineage>
</organism>
<keyword evidence="2" id="KW-1185">Reference proteome</keyword>
<proteinExistence type="predicted"/>
<dbReference type="Proteomes" id="UP001060085">
    <property type="component" value="Linkage Group LG03"/>
</dbReference>
<evidence type="ECO:0000313" key="2">
    <source>
        <dbReference type="Proteomes" id="UP001060085"/>
    </source>
</evidence>
<comment type="caution">
    <text evidence="1">The sequence shown here is derived from an EMBL/GenBank/DDBJ whole genome shotgun (WGS) entry which is preliminary data.</text>
</comment>
<name>A0ACC0BG04_CATRO</name>